<dbReference type="Proteomes" id="UP000824469">
    <property type="component" value="Unassembled WGS sequence"/>
</dbReference>
<dbReference type="AlphaFoldDB" id="A0AA38FBN9"/>
<name>A0AA38FBN9_TAXCH</name>
<protein>
    <submittedName>
        <fullName evidence="2">Uncharacterized protein</fullName>
    </submittedName>
</protein>
<feature type="compositionally biased region" description="Basic and acidic residues" evidence="1">
    <location>
        <begin position="88"/>
        <end position="111"/>
    </location>
</feature>
<feature type="compositionally biased region" description="Polar residues" evidence="1">
    <location>
        <begin position="112"/>
        <end position="121"/>
    </location>
</feature>
<dbReference type="EMBL" id="JAHRHJ020000009">
    <property type="protein sequence ID" value="KAH9300234.1"/>
    <property type="molecule type" value="Genomic_DNA"/>
</dbReference>
<reference evidence="2 3" key="1">
    <citation type="journal article" date="2021" name="Nat. Plants">
        <title>The Taxus genome provides insights into paclitaxel biosynthesis.</title>
        <authorList>
            <person name="Xiong X."/>
            <person name="Gou J."/>
            <person name="Liao Q."/>
            <person name="Li Y."/>
            <person name="Zhou Q."/>
            <person name="Bi G."/>
            <person name="Li C."/>
            <person name="Du R."/>
            <person name="Wang X."/>
            <person name="Sun T."/>
            <person name="Guo L."/>
            <person name="Liang H."/>
            <person name="Lu P."/>
            <person name="Wu Y."/>
            <person name="Zhang Z."/>
            <person name="Ro D.K."/>
            <person name="Shang Y."/>
            <person name="Huang S."/>
            <person name="Yan J."/>
        </authorList>
    </citation>
    <scope>NUCLEOTIDE SEQUENCE [LARGE SCALE GENOMIC DNA]</scope>
    <source>
        <strain evidence="2">Ta-2019</strain>
    </source>
</reference>
<keyword evidence="3" id="KW-1185">Reference proteome</keyword>
<feature type="region of interest" description="Disordered" evidence="1">
    <location>
        <begin position="88"/>
        <end position="121"/>
    </location>
</feature>
<evidence type="ECO:0000313" key="3">
    <source>
        <dbReference type="Proteomes" id="UP000824469"/>
    </source>
</evidence>
<accession>A0AA38FBN9</accession>
<evidence type="ECO:0000313" key="2">
    <source>
        <dbReference type="EMBL" id="KAH9300234.1"/>
    </source>
</evidence>
<feature type="non-terminal residue" evidence="2">
    <location>
        <position position="121"/>
    </location>
</feature>
<gene>
    <name evidence="2" type="ORF">KI387_011817</name>
</gene>
<evidence type="ECO:0000256" key="1">
    <source>
        <dbReference type="SAM" id="MobiDB-lite"/>
    </source>
</evidence>
<comment type="caution">
    <text evidence="2">The sequence shown here is derived from an EMBL/GenBank/DDBJ whole genome shotgun (WGS) entry which is preliminary data.</text>
</comment>
<sequence>MLKEVVQEKKMKNPKEVAYDHGYRIPKWLEEINEEKLTRKVKKEEKIEKMRKDEAKEKDEEKLTEEESVLQSKAQLVKEVMAWISQKRKEKENKEMRRRKEQEEALQKEINEINQQLTSIE</sequence>
<organism evidence="2 3">
    <name type="scientific">Taxus chinensis</name>
    <name type="common">Chinese yew</name>
    <name type="synonym">Taxus wallichiana var. chinensis</name>
    <dbReference type="NCBI Taxonomy" id="29808"/>
    <lineage>
        <taxon>Eukaryota</taxon>
        <taxon>Viridiplantae</taxon>
        <taxon>Streptophyta</taxon>
        <taxon>Embryophyta</taxon>
        <taxon>Tracheophyta</taxon>
        <taxon>Spermatophyta</taxon>
        <taxon>Pinopsida</taxon>
        <taxon>Pinidae</taxon>
        <taxon>Conifers II</taxon>
        <taxon>Cupressales</taxon>
        <taxon>Taxaceae</taxon>
        <taxon>Taxus</taxon>
    </lineage>
</organism>
<proteinExistence type="predicted"/>